<dbReference type="RefSeq" id="WP_184205929.1">
    <property type="nucleotide sequence ID" value="NZ_JACHIF010000001.1"/>
</dbReference>
<name>A0A7W8DNV7_9BACT</name>
<accession>A0A7W8DNV7</accession>
<evidence type="ECO:0000256" key="1">
    <source>
        <dbReference type="SAM" id="Phobius"/>
    </source>
</evidence>
<comment type="caution">
    <text evidence="3">The sequence shown here is derived from an EMBL/GenBank/DDBJ whole genome shotgun (WGS) entry which is preliminary data.</text>
</comment>
<keyword evidence="1" id="KW-0472">Membrane</keyword>
<evidence type="ECO:0000313" key="4">
    <source>
        <dbReference type="Proteomes" id="UP000534294"/>
    </source>
</evidence>
<keyword evidence="1" id="KW-0812">Transmembrane</keyword>
<dbReference type="Proteomes" id="UP000534294">
    <property type="component" value="Unassembled WGS sequence"/>
</dbReference>
<feature type="transmembrane region" description="Helical" evidence="1">
    <location>
        <begin position="211"/>
        <end position="229"/>
    </location>
</feature>
<dbReference type="Pfam" id="PF18160">
    <property type="entry name" value="SLATT_5"/>
    <property type="match status" value="1"/>
</dbReference>
<gene>
    <name evidence="3" type="ORF">HNQ64_001002</name>
</gene>
<evidence type="ECO:0000313" key="3">
    <source>
        <dbReference type="EMBL" id="MBB5036768.1"/>
    </source>
</evidence>
<protein>
    <recommendedName>
        <fullName evidence="2">SMODS and SLOG-associating 2TM effector domain-containing protein</fullName>
    </recommendedName>
</protein>
<organism evidence="3 4">
    <name type="scientific">Prosthecobacter dejongeii</name>
    <dbReference type="NCBI Taxonomy" id="48465"/>
    <lineage>
        <taxon>Bacteria</taxon>
        <taxon>Pseudomonadati</taxon>
        <taxon>Verrucomicrobiota</taxon>
        <taxon>Verrucomicrobiia</taxon>
        <taxon>Verrucomicrobiales</taxon>
        <taxon>Verrucomicrobiaceae</taxon>
        <taxon>Prosthecobacter</taxon>
    </lineage>
</organism>
<evidence type="ECO:0000259" key="2">
    <source>
        <dbReference type="Pfam" id="PF18160"/>
    </source>
</evidence>
<dbReference type="InterPro" id="IPR041115">
    <property type="entry name" value="SLATT_5"/>
</dbReference>
<dbReference type="AlphaFoldDB" id="A0A7W8DNV7"/>
<dbReference type="EMBL" id="JACHIF010000001">
    <property type="protein sequence ID" value="MBB5036768.1"/>
    <property type="molecule type" value="Genomic_DNA"/>
</dbReference>
<keyword evidence="4" id="KW-1185">Reference proteome</keyword>
<keyword evidence="1" id="KW-1133">Transmembrane helix</keyword>
<sequence>MKIALQREAERELRLRLRKKRSKKNDLPPYLTDNNWEHELNYKLWITKGARFAAARRCEELDSCGLWATTILSSYLIIVGLIPYIPHPVFKEISPELLGFGTTALSIILMAVTLLISSRQYPLQAKAFHECSLKIAILYDRLRQAKEIENKEQKRARIAEVTHDYEELLPNYSNHEAIDQDMFKIQKSAYFKLKWWWIAWCRISYYGRTRAMLDLIIAAGVIVTGFLLTSRD</sequence>
<feature type="transmembrane region" description="Helical" evidence="1">
    <location>
        <begin position="97"/>
        <end position="116"/>
    </location>
</feature>
<reference evidence="3 4" key="1">
    <citation type="submission" date="2020-08" db="EMBL/GenBank/DDBJ databases">
        <title>Genomic Encyclopedia of Type Strains, Phase IV (KMG-IV): sequencing the most valuable type-strain genomes for metagenomic binning, comparative biology and taxonomic classification.</title>
        <authorList>
            <person name="Goeker M."/>
        </authorList>
    </citation>
    <scope>NUCLEOTIDE SEQUENCE [LARGE SCALE GENOMIC DNA]</scope>
    <source>
        <strain evidence="3 4">DSM 12251</strain>
    </source>
</reference>
<dbReference type="NCBIfam" id="NF033631">
    <property type="entry name" value="SLATT_5"/>
    <property type="match status" value="1"/>
</dbReference>
<feature type="transmembrane region" description="Helical" evidence="1">
    <location>
        <begin position="66"/>
        <end position="85"/>
    </location>
</feature>
<feature type="domain" description="SMODS and SLOG-associating 2TM effector" evidence="2">
    <location>
        <begin position="38"/>
        <end position="225"/>
    </location>
</feature>
<proteinExistence type="predicted"/>